<sequence length="699" mass="76907">MSIGSANETTADPVPMFHPHAPRPGDPVPHIPSMAHYRAMYEESVTKPDVFFGKLAQDLLSWHKPFNQVSHGNFHEGNISWFVDGQVNACYNCVDRHALVNPNKVAIIWEADEMDHHRSITYGEVLAEVSRLANVLLKYGVRRGHAVAIYMPMVPEAVYAMLACARIGAVHSVVFAGFSADALRDRMLDAKCRLLITADQGKRGGKTIQLKNIADEALAECPAVHTVIVFQRTNDKSVPFHPPRDIWWHEETSNQRPYCPCTPMNSEDPLFMLYTSGSTGKPKGVLHTTAGYLLGATATTKYIFDLHEGDVHACMADVGWITGHSYIVYGPLSNGATTVVFESIPTYPNAGRYWDLVDKHKVTSFYTAPTAIRALRRLGDDFVKPYDLSSLRILGSVGEPINPDAWMWYHAIVGRSRCAIVDTYWQTETGSIIITPLPGCTPTKPGSATLPFFGVDVAVLDPQTGEELKGNGVTGVLAVRNSFPSIARTIYDNHARYMDTYLLPYKGFYFSGDGVSRDEDGYYWVRGRVDGTFHSLFESTQDYIVRLLTSRSAPLDVINVAGHRLSTAEIESALIKHPACAEAAVVGVPDDLTGQAIVCFCTLKSSDLDNKTLSAALTAQVRAHIGPFATPKRIIITPDLPKTRSGKIMRRILRKVAGREVVQEDLQDDAILKIKLGDLSTLADPAVVALLINSVADRL</sequence>
<dbReference type="EMBL" id="QEAQ01000028">
    <property type="protein sequence ID" value="TPX59140.1"/>
    <property type="molecule type" value="Genomic_DNA"/>
</dbReference>
<dbReference type="PROSITE" id="PS00455">
    <property type="entry name" value="AMP_BINDING"/>
    <property type="match status" value="1"/>
</dbReference>
<dbReference type="InterPro" id="IPR025110">
    <property type="entry name" value="AMP-bd_C"/>
</dbReference>
<evidence type="ECO:0000313" key="11">
    <source>
        <dbReference type="Proteomes" id="UP000318582"/>
    </source>
</evidence>
<feature type="compositionally biased region" description="Polar residues" evidence="6">
    <location>
        <begin position="1"/>
        <end position="10"/>
    </location>
</feature>
<dbReference type="InterPro" id="IPR011904">
    <property type="entry name" value="Ac_CoA_lig"/>
</dbReference>
<dbReference type="GO" id="GO:0016208">
    <property type="term" value="F:AMP binding"/>
    <property type="evidence" value="ECO:0007669"/>
    <property type="project" value="InterPro"/>
</dbReference>
<dbReference type="GO" id="GO:0005829">
    <property type="term" value="C:cytosol"/>
    <property type="evidence" value="ECO:0007669"/>
    <property type="project" value="TreeGrafter"/>
</dbReference>
<dbReference type="Proteomes" id="UP000318582">
    <property type="component" value="Unassembled WGS sequence"/>
</dbReference>
<protein>
    <recommendedName>
        <fullName evidence="5">Acetyl-coenzyme A synthetase</fullName>
        <ecNumber evidence="5">6.2.1.1</ecNumber>
    </recommendedName>
</protein>
<dbReference type="InterPro" id="IPR045851">
    <property type="entry name" value="AMP-bd_C_sf"/>
</dbReference>
<comment type="caution">
    <text evidence="10">The sequence shown here is derived from an EMBL/GenBank/DDBJ whole genome shotgun (WGS) entry which is preliminary data.</text>
</comment>
<keyword evidence="2 5" id="KW-0436">Ligase</keyword>
<dbReference type="EC" id="6.2.1.1" evidence="5"/>
<dbReference type="Pfam" id="PF00501">
    <property type="entry name" value="AMP-binding"/>
    <property type="match status" value="1"/>
</dbReference>
<dbReference type="GO" id="GO:0005524">
    <property type="term" value="F:ATP binding"/>
    <property type="evidence" value="ECO:0007669"/>
    <property type="project" value="UniProtKB-UniRule"/>
</dbReference>
<dbReference type="PANTHER" id="PTHR24095:SF14">
    <property type="entry name" value="ACETYL-COENZYME A SYNTHETASE 1"/>
    <property type="match status" value="1"/>
</dbReference>
<keyword evidence="3 5" id="KW-0547">Nucleotide-binding</keyword>
<evidence type="ECO:0000256" key="1">
    <source>
        <dbReference type="ARBA" id="ARBA00006432"/>
    </source>
</evidence>
<name>A0A507E7R2_9FUNG</name>
<reference evidence="10 11" key="1">
    <citation type="journal article" date="2019" name="Sci. Rep.">
        <title>Comparative genomics of chytrid fungi reveal insights into the obligate biotrophic and pathogenic lifestyle of Synchytrium endobioticum.</title>
        <authorList>
            <person name="van de Vossenberg B.T.L.H."/>
            <person name="Warris S."/>
            <person name="Nguyen H.D.T."/>
            <person name="van Gent-Pelzer M.P.E."/>
            <person name="Joly D.L."/>
            <person name="van de Geest H.C."/>
            <person name="Bonants P.J.M."/>
            <person name="Smith D.S."/>
            <person name="Levesque C.A."/>
            <person name="van der Lee T.A.J."/>
        </authorList>
    </citation>
    <scope>NUCLEOTIDE SEQUENCE [LARGE SCALE GENOMIC DNA]</scope>
    <source>
        <strain evidence="10 11">CBS 809.83</strain>
    </source>
</reference>
<proteinExistence type="inferred from homology"/>
<dbReference type="GO" id="GO:0003987">
    <property type="term" value="F:acetate-CoA ligase activity"/>
    <property type="evidence" value="ECO:0007669"/>
    <property type="project" value="UniProtKB-UniRule"/>
</dbReference>
<dbReference type="Gene3D" id="3.40.50.12780">
    <property type="entry name" value="N-terminal domain of ligase-like"/>
    <property type="match status" value="1"/>
</dbReference>
<organism evidence="10 11">
    <name type="scientific">Powellomyces hirtus</name>
    <dbReference type="NCBI Taxonomy" id="109895"/>
    <lineage>
        <taxon>Eukaryota</taxon>
        <taxon>Fungi</taxon>
        <taxon>Fungi incertae sedis</taxon>
        <taxon>Chytridiomycota</taxon>
        <taxon>Chytridiomycota incertae sedis</taxon>
        <taxon>Chytridiomycetes</taxon>
        <taxon>Spizellomycetales</taxon>
        <taxon>Powellomycetaceae</taxon>
        <taxon>Powellomyces</taxon>
    </lineage>
</organism>
<evidence type="ECO:0000256" key="5">
    <source>
        <dbReference type="RuleBase" id="RU361147"/>
    </source>
</evidence>
<evidence type="ECO:0000256" key="3">
    <source>
        <dbReference type="ARBA" id="ARBA00022741"/>
    </source>
</evidence>
<dbReference type="FunFam" id="3.40.50.12780:FF:000001">
    <property type="entry name" value="Acetyl-coenzyme A synthetase"/>
    <property type="match status" value="1"/>
</dbReference>
<evidence type="ECO:0000259" key="8">
    <source>
        <dbReference type="Pfam" id="PF13193"/>
    </source>
</evidence>
<evidence type="ECO:0000256" key="2">
    <source>
        <dbReference type="ARBA" id="ARBA00022598"/>
    </source>
</evidence>
<dbReference type="SUPFAM" id="SSF56801">
    <property type="entry name" value="Acetyl-CoA synthetase-like"/>
    <property type="match status" value="1"/>
</dbReference>
<dbReference type="NCBIfam" id="NF001208">
    <property type="entry name" value="PRK00174.1"/>
    <property type="match status" value="1"/>
</dbReference>
<feature type="domain" description="AMP-dependent synthetase/ligase" evidence="7">
    <location>
        <begin position="95"/>
        <end position="482"/>
    </location>
</feature>
<dbReference type="Pfam" id="PF13193">
    <property type="entry name" value="AMP-binding_C"/>
    <property type="match status" value="1"/>
</dbReference>
<evidence type="ECO:0000256" key="6">
    <source>
        <dbReference type="SAM" id="MobiDB-lite"/>
    </source>
</evidence>
<dbReference type="InterPro" id="IPR000873">
    <property type="entry name" value="AMP-dep_synth/lig_dom"/>
</dbReference>
<evidence type="ECO:0000259" key="9">
    <source>
        <dbReference type="Pfam" id="PF16177"/>
    </source>
</evidence>
<dbReference type="InterPro" id="IPR042099">
    <property type="entry name" value="ANL_N_sf"/>
</dbReference>
<feature type="domain" description="Acetyl-coenzyme A synthetase N-terminal" evidence="9">
    <location>
        <begin position="37"/>
        <end position="93"/>
    </location>
</feature>
<accession>A0A507E7R2</accession>
<dbReference type="Pfam" id="PF16177">
    <property type="entry name" value="ACAS_N"/>
    <property type="match status" value="1"/>
</dbReference>
<dbReference type="STRING" id="109895.A0A507E7R2"/>
<dbReference type="AlphaFoldDB" id="A0A507E7R2"/>
<comment type="catalytic activity">
    <reaction evidence="5">
        <text>acetate + ATP + CoA = acetyl-CoA + AMP + diphosphate</text>
        <dbReference type="Rhea" id="RHEA:23176"/>
        <dbReference type="ChEBI" id="CHEBI:30089"/>
        <dbReference type="ChEBI" id="CHEBI:30616"/>
        <dbReference type="ChEBI" id="CHEBI:33019"/>
        <dbReference type="ChEBI" id="CHEBI:57287"/>
        <dbReference type="ChEBI" id="CHEBI:57288"/>
        <dbReference type="ChEBI" id="CHEBI:456215"/>
        <dbReference type="EC" id="6.2.1.1"/>
    </reaction>
</comment>
<evidence type="ECO:0000313" key="10">
    <source>
        <dbReference type="EMBL" id="TPX59140.1"/>
    </source>
</evidence>
<evidence type="ECO:0000259" key="7">
    <source>
        <dbReference type="Pfam" id="PF00501"/>
    </source>
</evidence>
<evidence type="ECO:0000256" key="4">
    <source>
        <dbReference type="ARBA" id="ARBA00022840"/>
    </source>
</evidence>
<feature type="domain" description="AMP-binding enzyme C-terminal" evidence="8">
    <location>
        <begin position="569"/>
        <end position="647"/>
    </location>
</feature>
<dbReference type="PANTHER" id="PTHR24095">
    <property type="entry name" value="ACETYL-COENZYME A SYNTHETASE"/>
    <property type="match status" value="1"/>
</dbReference>
<dbReference type="NCBIfam" id="TIGR02188">
    <property type="entry name" value="Ac_CoA_lig_AcsA"/>
    <property type="match status" value="1"/>
</dbReference>
<dbReference type="InterPro" id="IPR032387">
    <property type="entry name" value="ACAS_N"/>
</dbReference>
<keyword evidence="11" id="KW-1185">Reference proteome</keyword>
<feature type="region of interest" description="Disordered" evidence="6">
    <location>
        <begin position="1"/>
        <end position="27"/>
    </location>
</feature>
<dbReference type="CDD" id="cd05966">
    <property type="entry name" value="ACS"/>
    <property type="match status" value="1"/>
</dbReference>
<dbReference type="InterPro" id="IPR020845">
    <property type="entry name" value="AMP-binding_CS"/>
</dbReference>
<comment type="similarity">
    <text evidence="1 5">Belongs to the ATP-dependent AMP-binding enzyme family.</text>
</comment>
<keyword evidence="4 5" id="KW-0067">ATP-binding</keyword>
<dbReference type="Gene3D" id="3.30.300.30">
    <property type="match status" value="1"/>
</dbReference>
<gene>
    <name evidence="10" type="ORF">PhCBS80983_g02673</name>
</gene>
<dbReference type="GO" id="GO:0019427">
    <property type="term" value="P:acetyl-CoA biosynthetic process from acetate"/>
    <property type="evidence" value="ECO:0007669"/>
    <property type="project" value="InterPro"/>
</dbReference>